<dbReference type="Gene3D" id="2.60.40.10">
    <property type="entry name" value="Immunoglobulins"/>
    <property type="match status" value="2"/>
</dbReference>
<dbReference type="InterPro" id="IPR052051">
    <property type="entry name" value="TCR_complex_component"/>
</dbReference>
<keyword evidence="2" id="KW-1003">Cell membrane</keyword>
<keyword evidence="8" id="KW-1133">Transmembrane helix</keyword>
<evidence type="ECO:0000256" key="1">
    <source>
        <dbReference type="ARBA" id="ARBA00004236"/>
    </source>
</evidence>
<evidence type="ECO:0000256" key="9">
    <source>
        <dbReference type="SAM" id="SignalP"/>
    </source>
</evidence>
<keyword evidence="3 9" id="KW-0732">Signal</keyword>
<evidence type="ECO:0000256" key="3">
    <source>
        <dbReference type="ARBA" id="ARBA00022729"/>
    </source>
</evidence>
<dbReference type="AlphaFoldDB" id="A0A673CKF3"/>
<dbReference type="InterPro" id="IPR036179">
    <property type="entry name" value="Ig-like_dom_sf"/>
</dbReference>
<sequence length="347" mass="38762">MTPPTSTLCLACLILGTMVHLTTLEPSSSSNVKLVTVGGRITLECFYEHSAVPVMFYWYKQALGQKPQKVSRFYKHEKKGVLLGEFQNNSRVTLQNSRSENHLIISDVRFSDSATYYCLSGYSYMYTFSESYTVIVKGSDFNNGALIHQSSSESVHPGDSVTLNCTVHTGTCDGENLTGIHWFKHSKDPQIGVIYTHGGRNDQCERKPDTQTHTCVYNLPIKSVDRTHEGTYYCAVASCGRVLFGNGTRLHIQNKDSLTVVYILAAALAFSTILAAFLIYSTIRMMKTNRCQCSGRQTVILFILFIHGGQNPEDSLHYAALSHIKGSRSRIQRDDTRSECVYSSVQQ</sequence>
<organism evidence="11 12">
    <name type="scientific">Sphaeramia orbicularis</name>
    <name type="common">orbiculate cardinalfish</name>
    <dbReference type="NCBI Taxonomy" id="375764"/>
    <lineage>
        <taxon>Eukaryota</taxon>
        <taxon>Metazoa</taxon>
        <taxon>Chordata</taxon>
        <taxon>Craniata</taxon>
        <taxon>Vertebrata</taxon>
        <taxon>Euteleostomi</taxon>
        <taxon>Actinopterygii</taxon>
        <taxon>Neopterygii</taxon>
        <taxon>Teleostei</taxon>
        <taxon>Neoteleostei</taxon>
        <taxon>Acanthomorphata</taxon>
        <taxon>Gobiaria</taxon>
        <taxon>Kurtiformes</taxon>
        <taxon>Apogonoidei</taxon>
        <taxon>Apogonidae</taxon>
        <taxon>Apogoninae</taxon>
        <taxon>Sphaeramia</taxon>
    </lineage>
</organism>
<dbReference type="GO" id="GO:0005886">
    <property type="term" value="C:plasma membrane"/>
    <property type="evidence" value="ECO:0007669"/>
    <property type="project" value="UniProtKB-SubCell"/>
</dbReference>
<keyword evidence="7" id="KW-0325">Glycoprotein</keyword>
<dbReference type="FunCoup" id="A0A673CKF3">
    <property type="interactions" value="97"/>
</dbReference>
<keyword evidence="4" id="KW-0391">Immunity</keyword>
<keyword evidence="6" id="KW-1015">Disulfide bond</keyword>
<evidence type="ECO:0000256" key="5">
    <source>
        <dbReference type="ARBA" id="ARBA00023136"/>
    </source>
</evidence>
<dbReference type="InParanoid" id="A0A673CKF3"/>
<dbReference type="PANTHER" id="PTHR19433">
    <property type="entry name" value="T-CELL RECEPTOR ALPHA CHAIN V REGION-RELATED"/>
    <property type="match status" value="1"/>
</dbReference>
<evidence type="ECO:0000313" key="12">
    <source>
        <dbReference type="Proteomes" id="UP000472271"/>
    </source>
</evidence>
<dbReference type="GO" id="GO:0002376">
    <property type="term" value="P:immune system process"/>
    <property type="evidence" value="ECO:0007669"/>
    <property type="project" value="UniProtKB-KW"/>
</dbReference>
<dbReference type="GO" id="GO:0009617">
    <property type="term" value="P:response to bacterium"/>
    <property type="evidence" value="ECO:0007669"/>
    <property type="project" value="TreeGrafter"/>
</dbReference>
<dbReference type="Pfam" id="PF07686">
    <property type="entry name" value="V-set"/>
    <property type="match status" value="2"/>
</dbReference>
<feature type="signal peptide" evidence="9">
    <location>
        <begin position="1"/>
        <end position="24"/>
    </location>
</feature>
<dbReference type="InterPro" id="IPR007110">
    <property type="entry name" value="Ig-like_dom"/>
</dbReference>
<dbReference type="SMART" id="SM00406">
    <property type="entry name" value="IGv"/>
    <property type="match status" value="2"/>
</dbReference>
<dbReference type="Ensembl" id="ENSSORT00005053796.1">
    <property type="protein sequence ID" value="ENSSORP00005052548.1"/>
    <property type="gene ID" value="ENSSORG00005023671.1"/>
</dbReference>
<evidence type="ECO:0000256" key="2">
    <source>
        <dbReference type="ARBA" id="ARBA00022475"/>
    </source>
</evidence>
<keyword evidence="8" id="KW-0812">Transmembrane</keyword>
<dbReference type="InterPro" id="IPR013106">
    <property type="entry name" value="Ig_V-set"/>
</dbReference>
<dbReference type="InterPro" id="IPR013783">
    <property type="entry name" value="Ig-like_fold"/>
</dbReference>
<feature type="chain" id="PRO_5025661449" description="Ig-like domain-containing protein" evidence="9">
    <location>
        <begin position="25"/>
        <end position="347"/>
    </location>
</feature>
<evidence type="ECO:0000256" key="7">
    <source>
        <dbReference type="ARBA" id="ARBA00023180"/>
    </source>
</evidence>
<gene>
    <name evidence="11" type="primary">LOC115438210</name>
</gene>
<dbReference type="InterPro" id="IPR003599">
    <property type="entry name" value="Ig_sub"/>
</dbReference>
<evidence type="ECO:0000256" key="8">
    <source>
        <dbReference type="SAM" id="Phobius"/>
    </source>
</evidence>
<reference evidence="11" key="2">
    <citation type="submission" date="2025-08" db="UniProtKB">
        <authorList>
            <consortium name="Ensembl"/>
        </authorList>
    </citation>
    <scope>IDENTIFICATION</scope>
</reference>
<reference evidence="11" key="3">
    <citation type="submission" date="2025-09" db="UniProtKB">
        <authorList>
            <consortium name="Ensembl"/>
        </authorList>
    </citation>
    <scope>IDENTIFICATION</scope>
</reference>
<dbReference type="SMART" id="SM00409">
    <property type="entry name" value="IG"/>
    <property type="match status" value="2"/>
</dbReference>
<dbReference type="PANTHER" id="PTHR19433:SF127">
    <property type="entry name" value="NITR9"/>
    <property type="match status" value="1"/>
</dbReference>
<feature type="domain" description="Ig-like" evidence="10">
    <location>
        <begin position="26"/>
        <end position="129"/>
    </location>
</feature>
<name>A0A673CKF3_9TELE</name>
<feature type="transmembrane region" description="Helical" evidence="8">
    <location>
        <begin position="260"/>
        <end position="280"/>
    </location>
</feature>
<keyword evidence="12" id="KW-1185">Reference proteome</keyword>
<evidence type="ECO:0000259" key="10">
    <source>
        <dbReference type="PROSITE" id="PS50835"/>
    </source>
</evidence>
<reference evidence="11" key="1">
    <citation type="submission" date="2019-06" db="EMBL/GenBank/DDBJ databases">
        <authorList>
            <consortium name="Wellcome Sanger Institute Data Sharing"/>
        </authorList>
    </citation>
    <scope>NUCLEOTIDE SEQUENCE [LARGE SCALE GENOMIC DNA]</scope>
</reference>
<dbReference type="Proteomes" id="UP000472271">
    <property type="component" value="Chromosome 18"/>
</dbReference>
<accession>A0A673CKF3</accession>
<proteinExistence type="predicted"/>
<evidence type="ECO:0000313" key="11">
    <source>
        <dbReference type="Ensembl" id="ENSSORP00005052548.1"/>
    </source>
</evidence>
<protein>
    <recommendedName>
        <fullName evidence="10">Ig-like domain-containing protein</fullName>
    </recommendedName>
</protein>
<dbReference type="PROSITE" id="PS50835">
    <property type="entry name" value="IG_LIKE"/>
    <property type="match status" value="2"/>
</dbReference>
<evidence type="ECO:0000256" key="6">
    <source>
        <dbReference type="ARBA" id="ARBA00023157"/>
    </source>
</evidence>
<evidence type="ECO:0000256" key="4">
    <source>
        <dbReference type="ARBA" id="ARBA00022859"/>
    </source>
</evidence>
<feature type="domain" description="Ig-like" evidence="10">
    <location>
        <begin position="144"/>
        <end position="259"/>
    </location>
</feature>
<comment type="subcellular location">
    <subcellularLocation>
        <location evidence="1">Cell membrane</location>
    </subcellularLocation>
</comment>
<keyword evidence="5 8" id="KW-0472">Membrane</keyword>
<dbReference type="SUPFAM" id="SSF48726">
    <property type="entry name" value="Immunoglobulin"/>
    <property type="match status" value="2"/>
</dbReference>